<feature type="compositionally biased region" description="Low complexity" evidence="1">
    <location>
        <begin position="993"/>
        <end position="1012"/>
    </location>
</feature>
<feature type="compositionally biased region" description="Polar residues" evidence="1">
    <location>
        <begin position="172"/>
        <end position="200"/>
    </location>
</feature>
<comment type="caution">
    <text evidence="2">The sequence shown here is derived from an EMBL/GenBank/DDBJ whole genome shotgun (WGS) entry which is preliminary data.</text>
</comment>
<reference evidence="2" key="2">
    <citation type="submission" date="2023-05" db="EMBL/GenBank/DDBJ databases">
        <authorList>
            <consortium name="Lawrence Berkeley National Laboratory"/>
            <person name="Steindorff A."/>
            <person name="Hensen N."/>
            <person name="Bonometti L."/>
            <person name="Westerberg I."/>
            <person name="Brannstrom I.O."/>
            <person name="Guillou S."/>
            <person name="Cros-Aarteil S."/>
            <person name="Calhoun S."/>
            <person name="Haridas S."/>
            <person name="Kuo A."/>
            <person name="Mondo S."/>
            <person name="Pangilinan J."/>
            <person name="Riley R."/>
            <person name="Labutti K."/>
            <person name="Andreopoulos B."/>
            <person name="Lipzen A."/>
            <person name="Chen C."/>
            <person name="Yanf M."/>
            <person name="Daum C."/>
            <person name="Ng V."/>
            <person name="Clum A."/>
            <person name="Ohm R."/>
            <person name="Martin F."/>
            <person name="Silar P."/>
            <person name="Natvig D."/>
            <person name="Lalanne C."/>
            <person name="Gautier V."/>
            <person name="Ament-Velasquez S.L."/>
            <person name="Kruys A."/>
            <person name="Hutchinson M.I."/>
            <person name="Powell A.J."/>
            <person name="Barry K."/>
            <person name="Miller A.N."/>
            <person name="Grigoriev I.V."/>
            <person name="Debuchy R."/>
            <person name="Gladieux P."/>
            <person name="Thoren M.H."/>
            <person name="Johannesson H."/>
        </authorList>
    </citation>
    <scope>NUCLEOTIDE SEQUENCE</scope>
    <source>
        <strain evidence="2">CBS 757.83</strain>
    </source>
</reference>
<feature type="compositionally biased region" description="Polar residues" evidence="1">
    <location>
        <begin position="660"/>
        <end position="676"/>
    </location>
</feature>
<feature type="compositionally biased region" description="Low complexity" evidence="1">
    <location>
        <begin position="745"/>
        <end position="756"/>
    </location>
</feature>
<feature type="compositionally biased region" description="Acidic residues" evidence="1">
    <location>
        <begin position="614"/>
        <end position="638"/>
    </location>
</feature>
<feature type="compositionally biased region" description="Basic and acidic residues" evidence="1">
    <location>
        <begin position="719"/>
        <end position="738"/>
    </location>
</feature>
<accession>A0AAN6T201</accession>
<feature type="compositionally biased region" description="Polar residues" evidence="1">
    <location>
        <begin position="696"/>
        <end position="716"/>
    </location>
</feature>
<dbReference type="EMBL" id="MU863633">
    <property type="protein sequence ID" value="KAK4101863.1"/>
    <property type="molecule type" value="Genomic_DNA"/>
</dbReference>
<proteinExistence type="predicted"/>
<organism evidence="2 3">
    <name type="scientific">Parathielavia hyrcaniae</name>
    <dbReference type="NCBI Taxonomy" id="113614"/>
    <lineage>
        <taxon>Eukaryota</taxon>
        <taxon>Fungi</taxon>
        <taxon>Dikarya</taxon>
        <taxon>Ascomycota</taxon>
        <taxon>Pezizomycotina</taxon>
        <taxon>Sordariomycetes</taxon>
        <taxon>Sordariomycetidae</taxon>
        <taxon>Sordariales</taxon>
        <taxon>Chaetomiaceae</taxon>
        <taxon>Parathielavia</taxon>
    </lineage>
</organism>
<feature type="compositionally biased region" description="Acidic residues" evidence="1">
    <location>
        <begin position="1153"/>
        <end position="1174"/>
    </location>
</feature>
<keyword evidence="3" id="KW-1185">Reference proteome</keyword>
<feature type="region of interest" description="Disordered" evidence="1">
    <location>
        <begin position="170"/>
        <end position="582"/>
    </location>
</feature>
<evidence type="ECO:0000313" key="3">
    <source>
        <dbReference type="Proteomes" id="UP001305647"/>
    </source>
</evidence>
<sequence length="1234" mass="131842">MKRRYGSPDLEWLHPENFCDEPIYCEAPPDSDGVLYSGSDDDEYNSPSERRLRYETQARRFLKGKPVFLLSASLRGPFDRKSGWVNPWRSKSASRAKRVQKNRAPAAKKAQVAEKCETSGIFESSSIIHHDVPESSAALPGNASSYIPPPYMDGESFHRVWDWRDRVVAESETPTSPSQRASRTEPTSADSRRATQQTAWRRSGFTLDTMGDRPKCLAPNTPSVQADAEQWGASGLPKQDTPKATPSLPARTRLGSDQPPFSQRCRGEISTTTNGPPVHTAKLSPHAVRSNEPFVPSTGKARSTPLNQAASQEETAAKGFAERKVGRNASLQERITTPNSAILKGATSSALQRTQPSPRTDGSFRYRRRDAQEKGASLGRSKLAGPPSKHTERPEEQHPANRTSPGPAVEELEVTAAATAMPSPEDVLAARREAALPVDEAAACVREQKQPEATAVPGHSRSSQQSKEEAAEWDGNAGDGAAETTSQIDGPTLIPLDSQSGSGRSTMPSFGHFSCEKHSQDTLAETTGLTRRLLWPKGRSTSGDPLPMSGPGATATPESNMELDRCSASASLPDVPKDASAQPAEIVKAVQASQGECRPYIEEDSCGSMHEGAAEELEPMAEIADESEIASEAEDEDVGTNQVPTEAEAGSGFASDAKTIAQQVSSPPASEPQSPWIQGDRPHPTSGGTESHESQRNTTVQATRNKPTPAKATQSPWAKEIDVERGVSDTPQLRDSDNARLSFIASQALGQAASQSPWARGDPQLQPPEVRVFNPLSSPANSHVLPTADPTTHSPAHPAEDIDTCSSHLCPPQPSTPKTKRSGLPSPDFTLSVKSFKDFMTPSPQPPAKRRRISATADDRLPSTQALIDAAVSNPWTRPSTTKPKKKKQKQPRPRKRVSWAPLPDDELNISSPGLDTTTHEHIQAAPSPHSRQRAASPPPSILSLSDFTTTDKLPGANQKFAKHFAAVASRRRVGGAITTTATPMPLQKRDVNNSNSNNHGINSSNSNNGSNRTAGGKRKGEKQKGPAAAAAATKRRLLPSASQQVCGSPAVGGMAEAFLRADATTLVSAAAAAATGVASGAGLVTVDWGRAGLSSALDGCGDMLRMDGDGEGNECVKVDERGQDAVVNFGSDLALGVDVADYHRHGNALSHDDDEEEDEDEEMTQERMDGEEEVPVDEVSAVMENLDDFLGGNWDLEADLAKARAGTEREGRVLSSSEGVVGMAGLMDVGVWN</sequence>
<feature type="compositionally biased region" description="Basic and acidic residues" evidence="1">
    <location>
        <begin position="389"/>
        <end position="399"/>
    </location>
</feature>
<name>A0AAN6T201_9PEZI</name>
<feature type="compositionally biased region" description="Polar residues" evidence="1">
    <location>
        <begin position="329"/>
        <end position="360"/>
    </location>
</feature>
<evidence type="ECO:0000256" key="1">
    <source>
        <dbReference type="SAM" id="MobiDB-lite"/>
    </source>
</evidence>
<feature type="region of interest" description="Disordered" evidence="1">
    <location>
        <begin position="601"/>
        <end position="950"/>
    </location>
</feature>
<feature type="region of interest" description="Disordered" evidence="1">
    <location>
        <begin position="1147"/>
        <end position="1174"/>
    </location>
</feature>
<gene>
    <name evidence="2" type="ORF">N658DRAFT_495795</name>
</gene>
<feature type="compositionally biased region" description="Basic residues" evidence="1">
    <location>
        <begin position="883"/>
        <end position="898"/>
    </location>
</feature>
<feature type="compositionally biased region" description="Polar residues" evidence="1">
    <location>
        <begin position="300"/>
        <end position="314"/>
    </location>
</feature>
<evidence type="ECO:0008006" key="4">
    <source>
        <dbReference type="Google" id="ProtNLM"/>
    </source>
</evidence>
<feature type="region of interest" description="Disordered" evidence="1">
    <location>
        <begin position="978"/>
        <end position="1044"/>
    </location>
</feature>
<dbReference type="Proteomes" id="UP001305647">
    <property type="component" value="Unassembled WGS sequence"/>
</dbReference>
<evidence type="ECO:0000313" key="2">
    <source>
        <dbReference type="EMBL" id="KAK4101863.1"/>
    </source>
</evidence>
<reference evidence="2" key="1">
    <citation type="journal article" date="2023" name="Mol. Phylogenet. Evol.">
        <title>Genome-scale phylogeny and comparative genomics of the fungal order Sordariales.</title>
        <authorList>
            <person name="Hensen N."/>
            <person name="Bonometti L."/>
            <person name="Westerberg I."/>
            <person name="Brannstrom I.O."/>
            <person name="Guillou S."/>
            <person name="Cros-Aarteil S."/>
            <person name="Calhoun S."/>
            <person name="Haridas S."/>
            <person name="Kuo A."/>
            <person name="Mondo S."/>
            <person name="Pangilinan J."/>
            <person name="Riley R."/>
            <person name="LaButti K."/>
            <person name="Andreopoulos B."/>
            <person name="Lipzen A."/>
            <person name="Chen C."/>
            <person name="Yan M."/>
            <person name="Daum C."/>
            <person name="Ng V."/>
            <person name="Clum A."/>
            <person name="Steindorff A."/>
            <person name="Ohm R.A."/>
            <person name="Martin F."/>
            <person name="Silar P."/>
            <person name="Natvig D.O."/>
            <person name="Lalanne C."/>
            <person name="Gautier V."/>
            <person name="Ament-Velasquez S.L."/>
            <person name="Kruys A."/>
            <person name="Hutchinson M.I."/>
            <person name="Powell A.J."/>
            <person name="Barry K."/>
            <person name="Miller A.N."/>
            <person name="Grigoriev I.V."/>
            <person name="Debuchy R."/>
            <person name="Gladieux P."/>
            <person name="Hiltunen Thoren M."/>
            <person name="Johannesson H."/>
        </authorList>
    </citation>
    <scope>NUCLEOTIDE SEQUENCE</scope>
    <source>
        <strain evidence="2">CBS 757.83</strain>
    </source>
</reference>
<protein>
    <recommendedName>
        <fullName evidence="4">Protamine P1</fullName>
    </recommendedName>
</protein>
<feature type="compositionally biased region" description="Polar residues" evidence="1">
    <location>
        <begin position="497"/>
        <end position="508"/>
    </location>
</feature>
<dbReference type="AlphaFoldDB" id="A0AAN6T201"/>